<geneLocation type="plasmid" evidence="5 6">
    <name>unnamed2</name>
</geneLocation>
<dbReference type="InterPro" id="IPR011991">
    <property type="entry name" value="ArsR-like_HTH"/>
</dbReference>
<sequence>MAQQPERLERLLEREVGECCDADVQNRIETLSQHVMNLPSNSDSDLTALKTLGNETRYTIVHLLAAADQELCVCEITPVVDVSESAISHALSDLYETGLVTRRKDGTWRYYEATERARAVLDALDTTRGQTNE</sequence>
<keyword evidence="3" id="KW-0804">Transcription</keyword>
<dbReference type="SUPFAM" id="SSF46785">
    <property type="entry name" value="Winged helix' DNA-binding domain"/>
    <property type="match status" value="1"/>
</dbReference>
<evidence type="ECO:0000256" key="2">
    <source>
        <dbReference type="ARBA" id="ARBA00023125"/>
    </source>
</evidence>
<dbReference type="SMART" id="SM00418">
    <property type="entry name" value="HTH_ARSR"/>
    <property type="match status" value="1"/>
</dbReference>
<keyword evidence="5" id="KW-0614">Plasmid</keyword>
<dbReference type="AlphaFoldDB" id="A0A9E7NCI8"/>
<evidence type="ECO:0000313" key="6">
    <source>
        <dbReference type="Proteomes" id="UP001056855"/>
    </source>
</evidence>
<dbReference type="PROSITE" id="PS50987">
    <property type="entry name" value="HTH_ARSR_2"/>
    <property type="match status" value="1"/>
</dbReference>
<dbReference type="InterPro" id="IPR051081">
    <property type="entry name" value="HTH_MetalResp_TranReg"/>
</dbReference>
<proteinExistence type="predicted"/>
<name>A0A9E7NCI8_9EURY</name>
<keyword evidence="1" id="KW-0805">Transcription regulation</keyword>
<dbReference type="GeneID" id="73292429"/>
<dbReference type="Proteomes" id="UP001056855">
    <property type="component" value="Plasmid unnamed2"/>
</dbReference>
<dbReference type="InterPro" id="IPR036388">
    <property type="entry name" value="WH-like_DNA-bd_sf"/>
</dbReference>
<dbReference type="PRINTS" id="PR00778">
    <property type="entry name" value="HTHARSR"/>
</dbReference>
<gene>
    <name evidence="5" type="ORF">NGM29_20245</name>
</gene>
<dbReference type="InterPro" id="IPR001845">
    <property type="entry name" value="HTH_ArsR_DNA-bd_dom"/>
</dbReference>
<dbReference type="PANTHER" id="PTHR33154:SF33">
    <property type="entry name" value="TRANSCRIPTIONAL REPRESSOR SDPR"/>
    <property type="match status" value="1"/>
</dbReference>
<evidence type="ECO:0000256" key="1">
    <source>
        <dbReference type="ARBA" id="ARBA00023015"/>
    </source>
</evidence>
<dbReference type="EMBL" id="CP100357">
    <property type="protein sequence ID" value="UTF55934.1"/>
    <property type="molecule type" value="Genomic_DNA"/>
</dbReference>
<evidence type="ECO:0000259" key="4">
    <source>
        <dbReference type="PROSITE" id="PS50987"/>
    </source>
</evidence>
<dbReference type="Pfam" id="PF01022">
    <property type="entry name" value="HTH_5"/>
    <property type="match status" value="1"/>
</dbReference>
<evidence type="ECO:0000256" key="3">
    <source>
        <dbReference type="ARBA" id="ARBA00023163"/>
    </source>
</evidence>
<dbReference type="CDD" id="cd00090">
    <property type="entry name" value="HTH_ARSR"/>
    <property type="match status" value="1"/>
</dbReference>
<dbReference type="GO" id="GO:0003700">
    <property type="term" value="F:DNA-binding transcription factor activity"/>
    <property type="evidence" value="ECO:0007669"/>
    <property type="project" value="InterPro"/>
</dbReference>
<feature type="domain" description="HTH arsR-type" evidence="4">
    <location>
        <begin position="38"/>
        <end position="133"/>
    </location>
</feature>
<dbReference type="PANTHER" id="PTHR33154">
    <property type="entry name" value="TRANSCRIPTIONAL REGULATOR, ARSR FAMILY"/>
    <property type="match status" value="1"/>
</dbReference>
<protein>
    <submittedName>
        <fullName evidence="5">Metalloregulator ArsR/SmtB family transcription factor</fullName>
    </submittedName>
</protein>
<dbReference type="Gene3D" id="1.10.10.10">
    <property type="entry name" value="Winged helix-like DNA-binding domain superfamily/Winged helix DNA-binding domain"/>
    <property type="match status" value="1"/>
</dbReference>
<evidence type="ECO:0000313" key="5">
    <source>
        <dbReference type="EMBL" id="UTF55934.1"/>
    </source>
</evidence>
<dbReference type="KEGG" id="sawl:NGM29_20245"/>
<dbReference type="RefSeq" id="WP_254161454.1">
    <property type="nucleotide sequence ID" value="NZ_CP100357.1"/>
</dbReference>
<dbReference type="GO" id="GO:0003677">
    <property type="term" value="F:DNA binding"/>
    <property type="evidence" value="ECO:0007669"/>
    <property type="project" value="UniProtKB-KW"/>
</dbReference>
<dbReference type="NCBIfam" id="NF033788">
    <property type="entry name" value="HTH_metalloreg"/>
    <property type="match status" value="1"/>
</dbReference>
<accession>A0A9E7NCI8</accession>
<reference evidence="5" key="1">
    <citation type="submission" date="2022-06" db="EMBL/GenBank/DDBJ databases">
        <title>Diverse halophilic archaea isolated from saline environments.</title>
        <authorList>
            <person name="Cui H.-L."/>
        </authorList>
    </citation>
    <scope>NUCLEOTIDE SEQUENCE</scope>
    <source>
        <strain evidence="5">WLHS1</strain>
        <plasmid evidence="5">unnamed2</plasmid>
    </source>
</reference>
<organism evidence="5 6">
    <name type="scientific">Natronosalvus rutilus</name>
    <dbReference type="NCBI Taxonomy" id="2953753"/>
    <lineage>
        <taxon>Archaea</taxon>
        <taxon>Methanobacteriati</taxon>
        <taxon>Methanobacteriota</taxon>
        <taxon>Stenosarchaea group</taxon>
        <taxon>Halobacteria</taxon>
        <taxon>Halobacteriales</taxon>
        <taxon>Natrialbaceae</taxon>
        <taxon>Natronosalvus</taxon>
    </lineage>
</organism>
<keyword evidence="2" id="KW-0238">DNA-binding</keyword>
<dbReference type="InterPro" id="IPR036390">
    <property type="entry name" value="WH_DNA-bd_sf"/>
</dbReference>
<keyword evidence="6" id="KW-1185">Reference proteome</keyword>